<organism evidence="2">
    <name type="scientific">hydrothermal vent metagenome</name>
    <dbReference type="NCBI Taxonomy" id="652676"/>
    <lineage>
        <taxon>unclassified sequences</taxon>
        <taxon>metagenomes</taxon>
        <taxon>ecological metagenomes</taxon>
    </lineage>
</organism>
<dbReference type="EMBL" id="FPHD01000049">
    <property type="protein sequence ID" value="SFV59266.1"/>
    <property type="molecule type" value="Genomic_DNA"/>
</dbReference>
<dbReference type="InterPro" id="IPR041698">
    <property type="entry name" value="Methyltransf_25"/>
</dbReference>
<sequence length="191" mass="21905">MARINQKEFYQNNYETYGVSAEGVAWDSTQTQKRRFSAIVSCLGDIKSDTLVDAGCGFGDFYLYLKEKNNLPKTYTGLDLCDPMVKEAKVRTGCKVVQRDILKQTIPLADWYVASGSMNLLTRMETRIFIQRCFEKSRKGFVFNLLCGKEQEGEFSYWVPHDILELCKPLDAKVQIKEGYMEGDFTVVLRV</sequence>
<dbReference type="Gene3D" id="3.40.50.150">
    <property type="entry name" value="Vaccinia Virus protein VP39"/>
    <property type="match status" value="1"/>
</dbReference>
<dbReference type="AlphaFoldDB" id="A0A1W1C0I8"/>
<gene>
    <name evidence="2" type="ORF">MNB_SV-8-277</name>
</gene>
<name>A0A1W1C0I8_9ZZZZ</name>
<feature type="domain" description="Methyltransferase" evidence="1">
    <location>
        <begin position="52"/>
        <end position="135"/>
    </location>
</feature>
<evidence type="ECO:0000259" key="1">
    <source>
        <dbReference type="Pfam" id="PF13649"/>
    </source>
</evidence>
<accession>A0A1W1C0I8</accession>
<dbReference type="Pfam" id="PF13649">
    <property type="entry name" value="Methyltransf_25"/>
    <property type="match status" value="1"/>
</dbReference>
<proteinExistence type="predicted"/>
<evidence type="ECO:0000313" key="2">
    <source>
        <dbReference type="EMBL" id="SFV59266.1"/>
    </source>
</evidence>
<reference evidence="2" key="1">
    <citation type="submission" date="2016-10" db="EMBL/GenBank/DDBJ databases">
        <authorList>
            <person name="de Groot N.N."/>
        </authorList>
    </citation>
    <scope>NUCLEOTIDE SEQUENCE</scope>
</reference>
<protein>
    <recommendedName>
        <fullName evidence="1">Methyltransferase domain-containing protein</fullName>
    </recommendedName>
</protein>
<dbReference type="InterPro" id="IPR029063">
    <property type="entry name" value="SAM-dependent_MTases_sf"/>
</dbReference>
<dbReference type="SUPFAM" id="SSF53335">
    <property type="entry name" value="S-adenosyl-L-methionine-dependent methyltransferases"/>
    <property type="match status" value="1"/>
</dbReference>